<evidence type="ECO:0000313" key="2">
    <source>
        <dbReference type="EMBL" id="MFC3851607.1"/>
    </source>
</evidence>
<evidence type="ECO:0000259" key="1">
    <source>
        <dbReference type="PROSITE" id="PS51782"/>
    </source>
</evidence>
<reference evidence="3" key="1">
    <citation type="journal article" date="2019" name="Int. J. Syst. Evol. Microbiol.">
        <title>The Global Catalogue of Microorganisms (GCM) 10K type strain sequencing project: providing services to taxonomists for standard genome sequencing and annotation.</title>
        <authorList>
            <consortium name="The Broad Institute Genomics Platform"/>
            <consortium name="The Broad Institute Genome Sequencing Center for Infectious Disease"/>
            <person name="Wu L."/>
            <person name="Ma J."/>
        </authorList>
    </citation>
    <scope>NUCLEOTIDE SEQUENCE [LARGE SCALE GENOMIC DNA]</scope>
    <source>
        <strain evidence="3">IBRC 10765</strain>
    </source>
</reference>
<gene>
    <name evidence="2" type="ORF">ACFOOG_02075</name>
</gene>
<dbReference type="InterPro" id="IPR018392">
    <property type="entry name" value="LysM"/>
</dbReference>
<dbReference type="EMBL" id="JBHRYR010000002">
    <property type="protein sequence ID" value="MFC3851607.1"/>
    <property type="molecule type" value="Genomic_DNA"/>
</dbReference>
<keyword evidence="3" id="KW-1185">Reference proteome</keyword>
<dbReference type="CDD" id="cd00118">
    <property type="entry name" value="LysM"/>
    <property type="match status" value="1"/>
</dbReference>
<organism evidence="2 3">
    <name type="scientific">Saccharospirillum mangrovi</name>
    <dbReference type="NCBI Taxonomy" id="2161747"/>
    <lineage>
        <taxon>Bacteria</taxon>
        <taxon>Pseudomonadati</taxon>
        <taxon>Pseudomonadota</taxon>
        <taxon>Gammaproteobacteria</taxon>
        <taxon>Oceanospirillales</taxon>
        <taxon>Saccharospirillaceae</taxon>
        <taxon>Saccharospirillum</taxon>
    </lineage>
</organism>
<dbReference type="Pfam" id="PF01476">
    <property type="entry name" value="LysM"/>
    <property type="match status" value="1"/>
</dbReference>
<sequence>MASCLAGIAVADVTALREDVPERYVVQSGDTLWDIANRFLRSPWRWSDLWYQNPQIDNPHLIYPGDVIGLQWVDDSPRITTLARSPEADTVKLTPDMAEDGVVRLQPAVRFFPVDQAINAIPREYIQPFLSSNQIVDGTELAEAPYVISGEEGRIVLGGGDRFFARGDWSQEGVLYEVFRPGTTYRDPVTDAFLGIEAIALGQAEIETLQGDVARLYLINSRTNVRLGDRLLLSERQTNASRFIPSTPPEGLAGQIVDVADGLSMIGQFNVVLLNQGASAGMEPGQVFDIVRQGAVVEDPMTNEMIRLPEAQAGRLMVFRVFERMAYGLVLEATNTMAVGDRFQMPAIRNLP</sequence>
<dbReference type="InterPro" id="IPR052196">
    <property type="entry name" value="Bact_Kbp"/>
</dbReference>
<dbReference type="PROSITE" id="PS51782">
    <property type="entry name" value="LYSM"/>
    <property type="match status" value="1"/>
</dbReference>
<dbReference type="SMART" id="SM00257">
    <property type="entry name" value="LysM"/>
    <property type="match status" value="1"/>
</dbReference>
<accession>A0ABV7ZSZ0</accession>
<dbReference type="RefSeq" id="WP_380692806.1">
    <property type="nucleotide sequence ID" value="NZ_JBHRYR010000002.1"/>
</dbReference>
<dbReference type="PANTHER" id="PTHR34700:SF4">
    <property type="entry name" value="PHAGE-LIKE ELEMENT PBSX PROTEIN XKDP"/>
    <property type="match status" value="1"/>
</dbReference>
<name>A0ABV7ZSZ0_9GAMM</name>
<dbReference type="Proteomes" id="UP001595617">
    <property type="component" value="Unassembled WGS sequence"/>
</dbReference>
<feature type="domain" description="LysM" evidence="1">
    <location>
        <begin position="22"/>
        <end position="70"/>
    </location>
</feature>
<dbReference type="SUPFAM" id="SSF54106">
    <property type="entry name" value="LysM domain"/>
    <property type="match status" value="1"/>
</dbReference>
<proteinExistence type="predicted"/>
<comment type="caution">
    <text evidence="2">The sequence shown here is derived from an EMBL/GenBank/DDBJ whole genome shotgun (WGS) entry which is preliminary data.</text>
</comment>
<dbReference type="PANTHER" id="PTHR34700">
    <property type="entry name" value="POTASSIUM BINDING PROTEIN KBP"/>
    <property type="match status" value="1"/>
</dbReference>
<dbReference type="InterPro" id="IPR036779">
    <property type="entry name" value="LysM_dom_sf"/>
</dbReference>
<evidence type="ECO:0000313" key="3">
    <source>
        <dbReference type="Proteomes" id="UP001595617"/>
    </source>
</evidence>
<dbReference type="Gene3D" id="3.10.350.10">
    <property type="entry name" value="LysM domain"/>
    <property type="match status" value="1"/>
</dbReference>
<protein>
    <submittedName>
        <fullName evidence="2">LysM peptidoglycan-binding domain-containing protein</fullName>
    </submittedName>
</protein>